<reference evidence="2 3" key="1">
    <citation type="submission" date="2024-01" db="EMBL/GenBank/DDBJ databases">
        <title>Genome assemblies of Stephania.</title>
        <authorList>
            <person name="Yang L."/>
        </authorList>
    </citation>
    <scope>NUCLEOTIDE SEQUENCE [LARGE SCALE GENOMIC DNA]</scope>
    <source>
        <strain evidence="2">QJT</strain>
        <tissue evidence="2">Leaf</tissue>
    </source>
</reference>
<accession>A0AAP0EFZ6</accession>
<comment type="caution">
    <text evidence="2">The sequence shown here is derived from an EMBL/GenBank/DDBJ whole genome shotgun (WGS) entry which is preliminary data.</text>
</comment>
<name>A0AAP0EFZ6_9MAGN</name>
<dbReference type="AlphaFoldDB" id="A0AAP0EFZ6"/>
<dbReference type="EMBL" id="JBBNAE010000010">
    <property type="protein sequence ID" value="KAK9090907.1"/>
    <property type="molecule type" value="Genomic_DNA"/>
</dbReference>
<organism evidence="2 3">
    <name type="scientific">Stephania japonica</name>
    <dbReference type="NCBI Taxonomy" id="461633"/>
    <lineage>
        <taxon>Eukaryota</taxon>
        <taxon>Viridiplantae</taxon>
        <taxon>Streptophyta</taxon>
        <taxon>Embryophyta</taxon>
        <taxon>Tracheophyta</taxon>
        <taxon>Spermatophyta</taxon>
        <taxon>Magnoliopsida</taxon>
        <taxon>Ranunculales</taxon>
        <taxon>Menispermaceae</taxon>
        <taxon>Menispermoideae</taxon>
        <taxon>Cissampelideae</taxon>
        <taxon>Stephania</taxon>
    </lineage>
</organism>
<sequence length="73" mass="8177">MRLATPCPLRYELCHSVPAKMDKGKTRNASNTSGNEKKKVADLFPDASLDEYAELNRDSESDEEVEEDTVICN</sequence>
<protein>
    <submittedName>
        <fullName evidence="2">Uncharacterized protein</fullName>
    </submittedName>
</protein>
<evidence type="ECO:0000256" key="1">
    <source>
        <dbReference type="SAM" id="MobiDB-lite"/>
    </source>
</evidence>
<dbReference type="Proteomes" id="UP001417504">
    <property type="component" value="Unassembled WGS sequence"/>
</dbReference>
<keyword evidence="3" id="KW-1185">Reference proteome</keyword>
<feature type="region of interest" description="Disordered" evidence="1">
    <location>
        <begin position="20"/>
        <end position="43"/>
    </location>
</feature>
<evidence type="ECO:0000313" key="3">
    <source>
        <dbReference type="Proteomes" id="UP001417504"/>
    </source>
</evidence>
<gene>
    <name evidence="2" type="ORF">Sjap_024084</name>
</gene>
<evidence type="ECO:0000313" key="2">
    <source>
        <dbReference type="EMBL" id="KAK9090907.1"/>
    </source>
</evidence>
<proteinExistence type="predicted"/>